<accession>A0AAV4D3K2</accession>
<sequence>MITSARDLFERIKQLQMELEITKMKGERIDLYRHAADTHDIGETRILPCRDSSRTQTLVIIATITAVVMEKFGLTKNFSYGVGDWVTLMILLF</sequence>
<dbReference type="AlphaFoldDB" id="A0AAV4D3K2"/>
<evidence type="ECO:0000313" key="2">
    <source>
        <dbReference type="Proteomes" id="UP000735302"/>
    </source>
</evidence>
<protein>
    <submittedName>
        <fullName evidence="1">Uncharacterized protein</fullName>
    </submittedName>
</protein>
<dbReference type="Proteomes" id="UP000735302">
    <property type="component" value="Unassembled WGS sequence"/>
</dbReference>
<organism evidence="1 2">
    <name type="scientific">Plakobranchus ocellatus</name>
    <dbReference type="NCBI Taxonomy" id="259542"/>
    <lineage>
        <taxon>Eukaryota</taxon>
        <taxon>Metazoa</taxon>
        <taxon>Spiralia</taxon>
        <taxon>Lophotrochozoa</taxon>
        <taxon>Mollusca</taxon>
        <taxon>Gastropoda</taxon>
        <taxon>Heterobranchia</taxon>
        <taxon>Euthyneura</taxon>
        <taxon>Panpulmonata</taxon>
        <taxon>Sacoglossa</taxon>
        <taxon>Placobranchoidea</taxon>
        <taxon>Plakobranchidae</taxon>
        <taxon>Plakobranchus</taxon>
    </lineage>
</organism>
<gene>
    <name evidence="1" type="ORF">PoB_006525900</name>
</gene>
<dbReference type="EMBL" id="BLXT01007347">
    <property type="protein sequence ID" value="GFO38754.1"/>
    <property type="molecule type" value="Genomic_DNA"/>
</dbReference>
<proteinExistence type="predicted"/>
<keyword evidence="2" id="KW-1185">Reference proteome</keyword>
<reference evidence="1 2" key="1">
    <citation type="journal article" date="2021" name="Elife">
        <title>Chloroplast acquisition without the gene transfer in kleptoplastic sea slugs, Plakobranchus ocellatus.</title>
        <authorList>
            <person name="Maeda T."/>
            <person name="Takahashi S."/>
            <person name="Yoshida T."/>
            <person name="Shimamura S."/>
            <person name="Takaki Y."/>
            <person name="Nagai Y."/>
            <person name="Toyoda A."/>
            <person name="Suzuki Y."/>
            <person name="Arimoto A."/>
            <person name="Ishii H."/>
            <person name="Satoh N."/>
            <person name="Nishiyama T."/>
            <person name="Hasebe M."/>
            <person name="Maruyama T."/>
            <person name="Minagawa J."/>
            <person name="Obokata J."/>
            <person name="Shigenobu S."/>
        </authorList>
    </citation>
    <scope>NUCLEOTIDE SEQUENCE [LARGE SCALE GENOMIC DNA]</scope>
</reference>
<evidence type="ECO:0000313" key="1">
    <source>
        <dbReference type="EMBL" id="GFO38754.1"/>
    </source>
</evidence>
<comment type="caution">
    <text evidence="1">The sequence shown here is derived from an EMBL/GenBank/DDBJ whole genome shotgun (WGS) entry which is preliminary data.</text>
</comment>
<name>A0AAV4D3K2_9GAST</name>